<protein>
    <submittedName>
        <fullName evidence="2">Unnamed protein product</fullName>
    </submittedName>
</protein>
<evidence type="ECO:0000256" key="1">
    <source>
        <dbReference type="SAM" id="MobiDB-lite"/>
    </source>
</evidence>
<dbReference type="AlphaFoldDB" id="A0A9W6XXT1"/>
<keyword evidence="3" id="KW-1185">Reference proteome</keyword>
<evidence type="ECO:0000313" key="2">
    <source>
        <dbReference type="EMBL" id="GMF49571.1"/>
    </source>
</evidence>
<sequence length="312" mass="35152">MMTIELLRLYPTNYDARYDGFSATIRAHSPTEDQECLTRGANEVEEGANEYEAKLRSRCRVTGEVYEAVAATIIDSFDSDLLDTFCEMKLGVAAADVTEGMLTAEIEHTVSSIKKDILPDVKSLFKKKLKFNFSESDVEARVVDYSNCFNKSTRENGFVDCFEGTDGTAADPRLFALIVKKAMEHERQCQRLKKSNDKRGDDSRRAKEGKGKKAVDLDHVGTAKKRNHEGKPPHTGARQPRATDKPPQPSASSASGPPSQCPKCKEMHWLRDCPKATESEKEELKKRMRDAKDSKRLRLKRLGESFPWLIAW</sequence>
<name>A0A9W6XXT1_9STRA</name>
<evidence type="ECO:0000313" key="3">
    <source>
        <dbReference type="Proteomes" id="UP001165121"/>
    </source>
</evidence>
<feature type="compositionally biased region" description="Basic and acidic residues" evidence="1">
    <location>
        <begin position="186"/>
        <end position="221"/>
    </location>
</feature>
<proteinExistence type="predicted"/>
<organism evidence="2 3">
    <name type="scientific">Phytophthora fragariaefolia</name>
    <dbReference type="NCBI Taxonomy" id="1490495"/>
    <lineage>
        <taxon>Eukaryota</taxon>
        <taxon>Sar</taxon>
        <taxon>Stramenopiles</taxon>
        <taxon>Oomycota</taxon>
        <taxon>Peronosporomycetes</taxon>
        <taxon>Peronosporales</taxon>
        <taxon>Peronosporaceae</taxon>
        <taxon>Phytophthora</taxon>
    </lineage>
</organism>
<dbReference type="Proteomes" id="UP001165121">
    <property type="component" value="Unassembled WGS sequence"/>
</dbReference>
<comment type="caution">
    <text evidence="2">The sequence shown here is derived from an EMBL/GenBank/DDBJ whole genome shotgun (WGS) entry which is preliminary data.</text>
</comment>
<feature type="region of interest" description="Disordered" evidence="1">
    <location>
        <begin position="186"/>
        <end position="265"/>
    </location>
</feature>
<accession>A0A9W6XXT1</accession>
<gene>
    <name evidence="2" type="ORF">Pfra01_001961800</name>
</gene>
<reference evidence="2" key="1">
    <citation type="submission" date="2023-04" db="EMBL/GenBank/DDBJ databases">
        <title>Phytophthora fragariaefolia NBRC 109709.</title>
        <authorList>
            <person name="Ichikawa N."/>
            <person name="Sato H."/>
            <person name="Tonouchi N."/>
        </authorList>
    </citation>
    <scope>NUCLEOTIDE SEQUENCE</scope>
    <source>
        <strain evidence="2">NBRC 109709</strain>
    </source>
</reference>
<dbReference type="OrthoDB" id="126604at2759"/>
<dbReference type="EMBL" id="BSXT01002547">
    <property type="protein sequence ID" value="GMF49571.1"/>
    <property type="molecule type" value="Genomic_DNA"/>
</dbReference>